<dbReference type="HOGENOM" id="CLU_3416536_0_0_2"/>
<evidence type="ECO:0000313" key="2">
    <source>
        <dbReference type="EMBL" id="AHL22117.1"/>
    </source>
</evidence>
<protein>
    <submittedName>
        <fullName evidence="2">Uncharacterized protein</fullName>
    </submittedName>
</protein>
<evidence type="ECO:0000313" key="3">
    <source>
        <dbReference type="Proteomes" id="UP000019434"/>
    </source>
</evidence>
<organism evidence="2 3">
    <name type="scientific">Thermococcus nautili</name>
    <dbReference type="NCBI Taxonomy" id="195522"/>
    <lineage>
        <taxon>Archaea</taxon>
        <taxon>Methanobacteriati</taxon>
        <taxon>Methanobacteriota</taxon>
        <taxon>Thermococci</taxon>
        <taxon>Thermococcales</taxon>
        <taxon>Thermococcaceae</taxon>
        <taxon>Thermococcus</taxon>
    </lineage>
</organism>
<dbReference type="EMBL" id="CP007264">
    <property type="protein sequence ID" value="AHL22117.1"/>
    <property type="molecule type" value="Genomic_DNA"/>
</dbReference>
<gene>
    <name evidence="2" type="ORF">BD01_0492</name>
</gene>
<reference evidence="2 3" key="1">
    <citation type="submission" date="2014-02" db="EMBL/GenBank/DDBJ databases">
        <title>Genome Sequence of an Hyperthermophilic Archaeon, Thermococcus nautili 30-1, producing viral vesicles.</title>
        <authorList>
            <person name="Oberto J."/>
            <person name="Gaudin M."/>
            <person name="Cossu M."/>
            <person name="Gorlas A."/>
            <person name="Slesarev A."/>
            <person name="Marguet E."/>
            <person name="Forterre P."/>
        </authorList>
    </citation>
    <scope>NUCLEOTIDE SEQUENCE [LARGE SCALE GENOMIC DNA]</scope>
    <source>
        <strain evidence="2 3">30-1</strain>
    </source>
</reference>
<dbReference type="KEGG" id="tnu:BD01_0492"/>
<dbReference type="Proteomes" id="UP000019434">
    <property type="component" value="Chromosome"/>
</dbReference>
<name>W8NSM0_9EURY</name>
<accession>W8NSM0</accession>
<evidence type="ECO:0000256" key="1">
    <source>
        <dbReference type="SAM" id="MobiDB-lite"/>
    </source>
</evidence>
<proteinExistence type="predicted"/>
<sequence length="26" mass="2974">MEPEKRLNGAEEALFDFQPGPLEGWL</sequence>
<dbReference type="AlphaFoldDB" id="W8NSM0"/>
<keyword evidence="3" id="KW-1185">Reference proteome</keyword>
<feature type="region of interest" description="Disordered" evidence="1">
    <location>
        <begin position="1"/>
        <end position="26"/>
    </location>
</feature>